<comment type="caution">
    <text evidence="6">The sequence shown here is derived from an EMBL/GenBank/DDBJ whole genome shotgun (WGS) entry which is preliminary data.</text>
</comment>
<evidence type="ECO:0000313" key="6">
    <source>
        <dbReference type="EMBL" id="RFO98960.1"/>
    </source>
</evidence>
<evidence type="ECO:0000256" key="2">
    <source>
        <dbReference type="ARBA" id="ARBA00022692"/>
    </source>
</evidence>
<dbReference type="Proteomes" id="UP000260665">
    <property type="component" value="Unassembled WGS sequence"/>
</dbReference>
<name>A0A3E1RK51_9BURK</name>
<keyword evidence="2 5" id="KW-0812">Transmembrane</keyword>
<gene>
    <name evidence="6" type="ORF">DIC66_03550</name>
</gene>
<dbReference type="GO" id="GO:0004602">
    <property type="term" value="F:glutathione peroxidase activity"/>
    <property type="evidence" value="ECO:0007669"/>
    <property type="project" value="TreeGrafter"/>
</dbReference>
<reference evidence="6 7" key="1">
    <citation type="submission" date="2018-05" db="EMBL/GenBank/DDBJ databases">
        <title>Rhodoferax soyangensis sp.nov., isolated from an oligotrophic freshwater lake.</title>
        <authorList>
            <person name="Park M."/>
        </authorList>
    </citation>
    <scope>NUCLEOTIDE SEQUENCE [LARGE SCALE GENOMIC DNA]</scope>
    <source>
        <strain evidence="6 7">IMCC26218</strain>
    </source>
</reference>
<dbReference type="PANTHER" id="PTHR10250">
    <property type="entry name" value="MICROSOMAL GLUTATHIONE S-TRANSFERASE"/>
    <property type="match status" value="1"/>
</dbReference>
<dbReference type="GO" id="GO:0006691">
    <property type="term" value="P:leukotriene metabolic process"/>
    <property type="evidence" value="ECO:0007669"/>
    <property type="project" value="UniProtKB-ARBA"/>
</dbReference>
<dbReference type="EMBL" id="QFZK01000001">
    <property type="protein sequence ID" value="RFO98960.1"/>
    <property type="molecule type" value="Genomic_DNA"/>
</dbReference>
<dbReference type="PANTHER" id="PTHR10250:SF15">
    <property type="entry name" value="MICROSOMAL GLUTATHIONE S-TRANSFERASE-RELATED"/>
    <property type="match status" value="1"/>
</dbReference>
<feature type="transmembrane region" description="Helical" evidence="5">
    <location>
        <begin position="69"/>
        <end position="89"/>
    </location>
</feature>
<protein>
    <submittedName>
        <fullName evidence="6">MAPEG family protein</fullName>
    </submittedName>
</protein>
<dbReference type="Pfam" id="PF01124">
    <property type="entry name" value="MAPEG"/>
    <property type="match status" value="1"/>
</dbReference>
<dbReference type="InterPro" id="IPR023352">
    <property type="entry name" value="MAPEG-like_dom_sf"/>
</dbReference>
<sequence>MMWIDLVAVLAVLQFIAFGVMVGGARGKYGVHAPATSGHPQFERMYRVHMNTLELLVPLLPAMYLAARYWSPSLVALGGAVYLVGRLVYWRAYSKDPASRTLGFALSIFPILAMLLAVLVGLVLKGSAY</sequence>
<evidence type="ECO:0000313" key="7">
    <source>
        <dbReference type="Proteomes" id="UP000260665"/>
    </source>
</evidence>
<feature type="transmembrane region" description="Helical" evidence="5">
    <location>
        <begin position="101"/>
        <end position="124"/>
    </location>
</feature>
<proteinExistence type="predicted"/>
<dbReference type="AlphaFoldDB" id="A0A3E1RK51"/>
<dbReference type="InterPro" id="IPR001129">
    <property type="entry name" value="Membr-assoc_MAPEG"/>
</dbReference>
<dbReference type="RefSeq" id="WP_117174044.1">
    <property type="nucleotide sequence ID" value="NZ_QFZK01000001.1"/>
</dbReference>
<dbReference type="Gene3D" id="1.20.120.550">
    <property type="entry name" value="Membrane associated eicosanoid/glutathione metabolism-like domain"/>
    <property type="match status" value="1"/>
</dbReference>
<comment type="subcellular location">
    <subcellularLocation>
        <location evidence="1">Membrane</location>
        <topology evidence="1">Multi-pass membrane protein</topology>
    </subcellularLocation>
</comment>
<dbReference type="OrthoDB" id="464934at2"/>
<keyword evidence="4 5" id="KW-0472">Membrane</keyword>
<organism evidence="6 7">
    <name type="scientific">Rhodoferax lacus</name>
    <dbReference type="NCBI Taxonomy" id="2184758"/>
    <lineage>
        <taxon>Bacteria</taxon>
        <taxon>Pseudomonadati</taxon>
        <taxon>Pseudomonadota</taxon>
        <taxon>Betaproteobacteria</taxon>
        <taxon>Burkholderiales</taxon>
        <taxon>Comamonadaceae</taxon>
        <taxon>Rhodoferax</taxon>
    </lineage>
</organism>
<keyword evidence="3 5" id="KW-1133">Transmembrane helix</keyword>
<dbReference type="GO" id="GO:0016020">
    <property type="term" value="C:membrane"/>
    <property type="evidence" value="ECO:0007669"/>
    <property type="project" value="UniProtKB-SubCell"/>
</dbReference>
<evidence type="ECO:0000256" key="1">
    <source>
        <dbReference type="ARBA" id="ARBA00004141"/>
    </source>
</evidence>
<dbReference type="SUPFAM" id="SSF161084">
    <property type="entry name" value="MAPEG domain-like"/>
    <property type="match status" value="1"/>
</dbReference>
<dbReference type="GO" id="GO:0004364">
    <property type="term" value="F:glutathione transferase activity"/>
    <property type="evidence" value="ECO:0007669"/>
    <property type="project" value="TreeGrafter"/>
</dbReference>
<evidence type="ECO:0000256" key="4">
    <source>
        <dbReference type="ARBA" id="ARBA00023136"/>
    </source>
</evidence>
<evidence type="ECO:0000256" key="5">
    <source>
        <dbReference type="SAM" id="Phobius"/>
    </source>
</evidence>
<accession>A0A3E1RK51</accession>
<keyword evidence="7" id="KW-1185">Reference proteome</keyword>
<evidence type="ECO:0000256" key="3">
    <source>
        <dbReference type="ARBA" id="ARBA00022989"/>
    </source>
</evidence>
<dbReference type="InterPro" id="IPR050997">
    <property type="entry name" value="MAPEG"/>
</dbReference>